<comment type="similarity">
    <text evidence="2 13">Belongs to the ArgJ family.</text>
</comment>
<keyword evidence="6 13" id="KW-0808">Transferase</keyword>
<keyword evidence="9 13" id="KW-0012">Acyltransferase</keyword>
<feature type="binding site" evidence="13">
    <location>
        <position position="275"/>
    </location>
    <ligand>
        <name>substrate</name>
    </ligand>
</feature>
<sequence>MEIREGGVTSAKGFRAASVCAGFKKGRKDMSMIVSEVPFHLAGTFTTNLVKAAPVIWDRAIVQTKGTAQAVVMNSGVANACTGKAGDEACIGTASYAASRLGLSPEQILLASTGVIGVSLPMDKVEHGIDLMLPLLSDSEGAGSAAAEGIMTTDTVRKECSIHFQLAGREVTLGGMTKGAGMIHPKMGTMLCFLTTDANVSQKLLQKALLSAVQDSFNMISVDGDMSTNDTCLLMANGRAGNPEIVEEDDDYQTFCEAVGTVTKHLARAMAKDGEGAHALFEVKVQGASSKKQAVTLAKSVIESSLVKTAIAGHDANWGRIICAMGYSGASFEEGKVDLSFRSHAGEIQIAKNGVTTGFDEELATKILSEDEITALIDIHEGTCEATAWGCDLTHEYININADYRS</sequence>
<organism evidence="14 15">
    <name type="scientific">Porcincola intestinalis</name>
    <dbReference type="NCBI Taxonomy" id="2606632"/>
    <lineage>
        <taxon>Bacteria</taxon>
        <taxon>Bacillati</taxon>
        <taxon>Bacillota</taxon>
        <taxon>Clostridia</taxon>
        <taxon>Lachnospirales</taxon>
        <taxon>Lachnospiraceae</taxon>
        <taxon>Porcincola</taxon>
    </lineage>
</organism>
<evidence type="ECO:0000256" key="10">
    <source>
        <dbReference type="ARBA" id="ARBA00048372"/>
    </source>
</evidence>
<comment type="function">
    <text evidence="12 13">Catalyzes two activities which are involved in the cyclic version of arginine biosynthesis: the synthesis of N-acetylglutamate from glutamate and acetyl-CoA as the acetyl donor, and of ornithine by transacetylation between N(2)-acetylornithine and glutamate.</text>
</comment>
<evidence type="ECO:0000256" key="12">
    <source>
        <dbReference type="ARBA" id="ARBA00054976"/>
    </source>
</evidence>
<dbReference type="NCBIfam" id="TIGR00120">
    <property type="entry name" value="ArgJ"/>
    <property type="match status" value="1"/>
</dbReference>
<evidence type="ECO:0000256" key="9">
    <source>
        <dbReference type="ARBA" id="ARBA00023315"/>
    </source>
</evidence>
<dbReference type="EC" id="2.3.1.35" evidence="13"/>
<keyword evidence="5 13" id="KW-0028">Amino-acid biosynthesis</keyword>
<comment type="caution">
    <text evidence="14">The sequence shown here is derived from an EMBL/GenBank/DDBJ whole genome shotgun (WGS) entry which is preliminary data.</text>
</comment>
<dbReference type="Gene3D" id="3.60.70.12">
    <property type="entry name" value="L-amino peptidase D-ALA esterase/amidase"/>
    <property type="match status" value="1"/>
</dbReference>
<keyword evidence="4 13" id="KW-0055">Arginine biosynthesis</keyword>
<evidence type="ECO:0000256" key="1">
    <source>
        <dbReference type="ARBA" id="ARBA00004496"/>
    </source>
</evidence>
<comment type="pathway">
    <text evidence="13">Amino-acid biosynthesis; L-arginine biosynthesis; N(2)-acetyl-L-ornithine from L-glutamate: step 1/4.</text>
</comment>
<evidence type="ECO:0000256" key="7">
    <source>
        <dbReference type="ARBA" id="ARBA00022813"/>
    </source>
</evidence>
<feature type="binding site" evidence="13">
    <location>
        <position position="178"/>
    </location>
    <ligand>
        <name>substrate</name>
    </ligand>
</feature>
<feature type="chain" id="PRO_5027196857" description="Arginine biosynthesis bifunctional protein ArgJ beta chain" evidence="13">
    <location>
        <begin position="189"/>
        <end position="406"/>
    </location>
</feature>
<accession>A0A6L5X4E9</accession>
<comment type="catalytic activity">
    <reaction evidence="10 13">
        <text>L-glutamate + acetyl-CoA = N-acetyl-L-glutamate + CoA + H(+)</text>
        <dbReference type="Rhea" id="RHEA:24292"/>
        <dbReference type="ChEBI" id="CHEBI:15378"/>
        <dbReference type="ChEBI" id="CHEBI:29985"/>
        <dbReference type="ChEBI" id="CHEBI:44337"/>
        <dbReference type="ChEBI" id="CHEBI:57287"/>
        <dbReference type="ChEBI" id="CHEBI:57288"/>
        <dbReference type="EC" id="2.3.1.1"/>
    </reaction>
</comment>
<dbReference type="EMBL" id="VULZ01000003">
    <property type="protein sequence ID" value="MSS14248.1"/>
    <property type="molecule type" value="Genomic_DNA"/>
</dbReference>
<dbReference type="SUPFAM" id="SSF56266">
    <property type="entry name" value="DmpA/ArgJ-like"/>
    <property type="match status" value="1"/>
</dbReference>
<proteinExistence type="inferred from homology"/>
<evidence type="ECO:0000256" key="4">
    <source>
        <dbReference type="ARBA" id="ARBA00022571"/>
    </source>
</evidence>
<comment type="pathway">
    <text evidence="13">Amino-acid biosynthesis; L-arginine biosynthesis; L-ornithine and N-acetyl-L-glutamate from L-glutamate and N(2)-acetyl-L-ornithine (cyclic): step 1/1.</text>
</comment>
<feature type="binding site" evidence="13">
    <location>
        <position position="189"/>
    </location>
    <ligand>
        <name>substrate</name>
    </ligand>
</feature>
<dbReference type="HAMAP" id="MF_01106">
    <property type="entry name" value="ArgJ"/>
    <property type="match status" value="1"/>
</dbReference>
<comment type="subunit">
    <text evidence="3 13">Heterotetramer of two alpha and two beta chains.</text>
</comment>
<feature type="chain" id="PRO_5027196856" description="Arginine biosynthesis bifunctional protein ArgJ alpha chain" evidence="13">
    <location>
        <begin position="1"/>
        <end position="188"/>
    </location>
</feature>
<keyword evidence="13" id="KW-0963">Cytoplasm</keyword>
<evidence type="ECO:0000256" key="11">
    <source>
        <dbReference type="ARBA" id="ARBA00049439"/>
    </source>
</evidence>
<dbReference type="NCBIfam" id="NF003802">
    <property type="entry name" value="PRK05388.1"/>
    <property type="match status" value="1"/>
</dbReference>
<keyword evidence="8 13" id="KW-0511">Multifunctional enzyme</keyword>
<protein>
    <recommendedName>
        <fullName evidence="13">Arginine biosynthesis bifunctional protein ArgJ</fullName>
    </recommendedName>
    <domain>
        <recommendedName>
            <fullName evidence="13">Glutamate N-acetyltransferase</fullName>
            <ecNumber evidence="13">2.3.1.35</ecNumber>
        </recommendedName>
        <alternativeName>
            <fullName evidence="13">Ornithine acetyltransferase</fullName>
            <shortName evidence="13">OATase</shortName>
        </alternativeName>
        <alternativeName>
            <fullName evidence="13">Ornithine transacetylase</fullName>
        </alternativeName>
    </domain>
    <domain>
        <recommendedName>
            <fullName evidence="13">Amino-acid acetyltransferase</fullName>
            <ecNumber evidence="13">2.3.1.1</ecNumber>
        </recommendedName>
        <alternativeName>
            <fullName evidence="13">N-acetylglutamate synthase</fullName>
            <shortName evidence="13">AGSase</shortName>
        </alternativeName>
    </domain>
    <component>
        <recommendedName>
            <fullName evidence="13">Arginine biosynthesis bifunctional protein ArgJ alpha chain</fullName>
        </recommendedName>
    </component>
    <component>
        <recommendedName>
            <fullName evidence="13">Arginine biosynthesis bifunctional protein ArgJ beta chain</fullName>
        </recommendedName>
    </component>
</protein>
<feature type="active site" description="Nucleophile" evidence="13">
    <location>
        <position position="189"/>
    </location>
</feature>
<dbReference type="UniPathway" id="UPA00068">
    <property type="reaction ID" value="UER00106"/>
</dbReference>
<dbReference type="FunFam" id="3.30.2330.10:FF:000001">
    <property type="entry name" value="Arginine biosynthesis bifunctional protein ArgJ, mitochondrial"/>
    <property type="match status" value="1"/>
</dbReference>
<feature type="site" description="Cleavage; by autolysis" evidence="13">
    <location>
        <begin position="188"/>
        <end position="189"/>
    </location>
</feature>
<evidence type="ECO:0000256" key="8">
    <source>
        <dbReference type="ARBA" id="ARBA00023268"/>
    </source>
</evidence>
<dbReference type="InterPro" id="IPR042195">
    <property type="entry name" value="ArgJ_beta_C"/>
</dbReference>
<dbReference type="GO" id="GO:0006592">
    <property type="term" value="P:ornithine biosynthetic process"/>
    <property type="evidence" value="ECO:0007669"/>
    <property type="project" value="TreeGrafter"/>
</dbReference>
<keyword evidence="15" id="KW-1185">Reference proteome</keyword>
<dbReference type="CDD" id="cd02152">
    <property type="entry name" value="OAT"/>
    <property type="match status" value="1"/>
</dbReference>
<evidence type="ECO:0000256" key="2">
    <source>
        <dbReference type="ARBA" id="ARBA00006774"/>
    </source>
</evidence>
<dbReference type="Proteomes" id="UP000481852">
    <property type="component" value="Unassembled WGS sequence"/>
</dbReference>
<dbReference type="AlphaFoldDB" id="A0A6L5X4E9"/>
<dbReference type="GO" id="GO:0005737">
    <property type="term" value="C:cytoplasm"/>
    <property type="evidence" value="ECO:0007669"/>
    <property type="project" value="UniProtKB-SubCell"/>
</dbReference>
<reference evidence="14 15" key="1">
    <citation type="submission" date="2019-08" db="EMBL/GenBank/DDBJ databases">
        <title>In-depth cultivation of the pig gut microbiome towards novel bacterial diversity and tailored functional studies.</title>
        <authorList>
            <person name="Wylensek D."/>
            <person name="Hitch T.C.A."/>
            <person name="Clavel T."/>
        </authorList>
    </citation>
    <scope>NUCLEOTIDE SEQUENCE [LARGE SCALE GENOMIC DNA]</scope>
    <source>
        <strain evidence="14 15">Oil+RF-744-WCA-WT-11</strain>
    </source>
</reference>
<keyword evidence="7 13" id="KW-0068">Autocatalytic cleavage</keyword>
<dbReference type="RefSeq" id="WP_154523649.1">
    <property type="nucleotide sequence ID" value="NZ_JAXFDQ010000006.1"/>
</dbReference>
<dbReference type="PANTHER" id="PTHR23100:SF0">
    <property type="entry name" value="ARGININE BIOSYNTHESIS BIFUNCTIONAL PROTEIN ARGJ, MITOCHONDRIAL"/>
    <property type="match status" value="1"/>
</dbReference>
<dbReference type="GO" id="GO:0004042">
    <property type="term" value="F:L-glutamate N-acetyltransferase activity"/>
    <property type="evidence" value="ECO:0007669"/>
    <property type="project" value="UniProtKB-UniRule"/>
</dbReference>
<dbReference type="GO" id="GO:0006526">
    <property type="term" value="P:L-arginine biosynthetic process"/>
    <property type="evidence" value="ECO:0007669"/>
    <property type="project" value="UniProtKB-UniRule"/>
</dbReference>
<feature type="site" description="Involved in the stabilization of negative charge on the oxyanion by the formation of the oxyanion hole" evidence="13">
    <location>
        <position position="113"/>
    </location>
</feature>
<name>A0A6L5X4E9_9FIRM</name>
<feature type="binding site" evidence="13">
    <location>
        <position position="401"/>
    </location>
    <ligand>
        <name>substrate</name>
    </ligand>
</feature>
<comment type="subcellular location">
    <subcellularLocation>
        <location evidence="1 13">Cytoplasm</location>
    </subcellularLocation>
</comment>
<dbReference type="GO" id="GO:0004358">
    <property type="term" value="F:L-glutamate N-acetyltransferase activity, acting on acetyl-L-ornithine as donor"/>
    <property type="evidence" value="ECO:0007669"/>
    <property type="project" value="UniProtKB-UniRule"/>
</dbReference>
<evidence type="ECO:0000313" key="14">
    <source>
        <dbReference type="EMBL" id="MSS14248.1"/>
    </source>
</evidence>
<dbReference type="FunFam" id="3.60.70.12:FF:000001">
    <property type="entry name" value="Arginine biosynthesis bifunctional protein ArgJ, chloroplastic"/>
    <property type="match status" value="1"/>
</dbReference>
<dbReference type="Pfam" id="PF01960">
    <property type="entry name" value="ArgJ"/>
    <property type="match status" value="1"/>
</dbReference>
<dbReference type="InterPro" id="IPR002813">
    <property type="entry name" value="Arg_biosynth_ArgJ"/>
</dbReference>
<feature type="binding site" evidence="13">
    <location>
        <position position="406"/>
    </location>
    <ligand>
        <name>substrate</name>
    </ligand>
</feature>
<feature type="binding site" evidence="13">
    <location>
        <position position="152"/>
    </location>
    <ligand>
        <name>substrate</name>
    </ligand>
</feature>
<evidence type="ECO:0000313" key="15">
    <source>
        <dbReference type="Proteomes" id="UP000481852"/>
    </source>
</evidence>
<evidence type="ECO:0000256" key="5">
    <source>
        <dbReference type="ARBA" id="ARBA00022605"/>
    </source>
</evidence>
<dbReference type="PANTHER" id="PTHR23100">
    <property type="entry name" value="ARGININE BIOSYNTHESIS BIFUNCTIONAL PROTEIN ARGJ"/>
    <property type="match status" value="1"/>
</dbReference>
<feature type="site" description="Involved in the stabilization of negative charge on the oxyanion by the formation of the oxyanion hole" evidence="13">
    <location>
        <position position="114"/>
    </location>
</feature>
<dbReference type="Gene3D" id="3.10.20.340">
    <property type="entry name" value="ArgJ beta chain, C-terminal domain"/>
    <property type="match status" value="1"/>
</dbReference>
<evidence type="ECO:0000256" key="6">
    <source>
        <dbReference type="ARBA" id="ARBA00022679"/>
    </source>
</evidence>
<dbReference type="InterPro" id="IPR016117">
    <property type="entry name" value="ArgJ-like_dom_sf"/>
</dbReference>
<dbReference type="FunFam" id="3.10.20.340:FF:000001">
    <property type="entry name" value="Arginine biosynthesis bifunctional protein ArgJ, chloroplastic"/>
    <property type="match status" value="1"/>
</dbReference>
<dbReference type="EC" id="2.3.1.1" evidence="13"/>
<dbReference type="Gene3D" id="3.30.2330.10">
    <property type="entry name" value="arginine biosynthesis bifunctional protein suprefamily"/>
    <property type="match status" value="1"/>
</dbReference>
<comment type="catalytic activity">
    <reaction evidence="11 13">
        <text>N(2)-acetyl-L-ornithine + L-glutamate = N-acetyl-L-glutamate + L-ornithine</text>
        <dbReference type="Rhea" id="RHEA:15349"/>
        <dbReference type="ChEBI" id="CHEBI:29985"/>
        <dbReference type="ChEBI" id="CHEBI:44337"/>
        <dbReference type="ChEBI" id="CHEBI:46911"/>
        <dbReference type="ChEBI" id="CHEBI:57805"/>
        <dbReference type="EC" id="2.3.1.35"/>
    </reaction>
</comment>
<evidence type="ECO:0000256" key="13">
    <source>
        <dbReference type="HAMAP-Rule" id="MF_01106"/>
    </source>
</evidence>
<gene>
    <name evidence="13 14" type="primary">argJ</name>
    <name evidence="14" type="ORF">FYJ35_04180</name>
</gene>
<evidence type="ECO:0000256" key="3">
    <source>
        <dbReference type="ARBA" id="ARBA00011475"/>
    </source>
</evidence>